<keyword evidence="1" id="KW-0812">Transmembrane</keyword>
<feature type="chain" id="PRO_5046037586" evidence="2">
    <location>
        <begin position="28"/>
        <end position="383"/>
    </location>
</feature>
<reference evidence="4" key="1">
    <citation type="submission" date="2023-07" db="EMBL/GenBank/DDBJ databases">
        <title>Identification and characterization of horizontal gene transfer across gut microbiota members of farm animals based on homology search.</title>
        <authorList>
            <person name="Schwarzerova J."/>
            <person name="Nykrynova M."/>
            <person name="Jureckova K."/>
            <person name="Cejkova D."/>
            <person name="Rychlik I."/>
        </authorList>
    </citation>
    <scope>NUCLEOTIDE SEQUENCE [LARGE SCALE GENOMIC DNA]</scope>
    <source>
        <strain evidence="4">ET4</strain>
    </source>
</reference>
<feature type="transmembrane region" description="Helical" evidence="1">
    <location>
        <begin position="230"/>
        <end position="247"/>
    </location>
</feature>
<keyword evidence="2" id="KW-0732">Signal</keyword>
<evidence type="ECO:0000313" key="3">
    <source>
        <dbReference type="EMBL" id="MDM8146178.1"/>
    </source>
</evidence>
<evidence type="ECO:0000256" key="2">
    <source>
        <dbReference type="SAM" id="SignalP"/>
    </source>
</evidence>
<sequence>MSYNKLIVYRLLSVLCFWFLCLSSGWAQDFTEKNCAVIQVFPEEAVSDTVPCLLYIYHPSLSESSLPIYELPLRIVLKCKQAPDHDPEVLNLNGEEIVCNLTSGAPQLQEGLEGLWYVYEYRGHVEKEGEIRLSFPDLTFQEIPYDVREVFSVAPFDGLKAKEKSASLDLNLFGSKLVGLLFLFGFIGIAKLLARVFYREVPKKDFIDMILRTHRLPLTRREFTKYYKNGIMMIGGYVWLMILVWGTPQHSNIILWTLIPLGVLFLSFWIPRSRLAFEKIQTILSLEKLQQICAELAEVEHLTITRMDDACVQMHSNPTVNDVDIKVRITIVFDSRKIWVNVIREPGELAGKYTHFSVNVNKYIYALESAIEEREKDSSGKLS</sequence>
<proteinExistence type="predicted"/>
<feature type="transmembrane region" description="Helical" evidence="1">
    <location>
        <begin position="177"/>
        <end position="198"/>
    </location>
</feature>
<keyword evidence="1" id="KW-1133">Transmembrane helix</keyword>
<name>A0ABT7U8P5_9BACE</name>
<dbReference type="EMBL" id="JAUDCF010000024">
    <property type="protein sequence ID" value="MDM8146178.1"/>
    <property type="molecule type" value="Genomic_DNA"/>
</dbReference>
<keyword evidence="1" id="KW-0472">Membrane</keyword>
<keyword evidence="4" id="KW-1185">Reference proteome</keyword>
<gene>
    <name evidence="3" type="ORF">QUW02_09630</name>
</gene>
<dbReference type="Proteomes" id="UP001228403">
    <property type="component" value="Unassembled WGS sequence"/>
</dbReference>
<feature type="signal peptide" evidence="2">
    <location>
        <begin position="1"/>
        <end position="27"/>
    </location>
</feature>
<evidence type="ECO:0000313" key="4">
    <source>
        <dbReference type="Proteomes" id="UP001228403"/>
    </source>
</evidence>
<comment type="caution">
    <text evidence="3">The sequence shown here is derived from an EMBL/GenBank/DDBJ whole genome shotgun (WGS) entry which is preliminary data.</text>
</comment>
<organism evidence="3 4">
    <name type="scientific">Bacteroides eggerthii</name>
    <dbReference type="NCBI Taxonomy" id="28111"/>
    <lineage>
        <taxon>Bacteria</taxon>
        <taxon>Pseudomonadati</taxon>
        <taxon>Bacteroidota</taxon>
        <taxon>Bacteroidia</taxon>
        <taxon>Bacteroidales</taxon>
        <taxon>Bacteroidaceae</taxon>
        <taxon>Bacteroides</taxon>
    </lineage>
</organism>
<feature type="transmembrane region" description="Helical" evidence="1">
    <location>
        <begin position="253"/>
        <end position="270"/>
    </location>
</feature>
<protein>
    <submittedName>
        <fullName evidence="3">Uncharacterized protein</fullName>
    </submittedName>
</protein>
<accession>A0ABT7U8P5</accession>
<evidence type="ECO:0000256" key="1">
    <source>
        <dbReference type="SAM" id="Phobius"/>
    </source>
</evidence>